<dbReference type="AlphaFoldDB" id="A0A0P1IN19"/>
<evidence type="ECO:0000313" key="2">
    <source>
        <dbReference type="EMBL" id="CUK25018.1"/>
    </source>
</evidence>
<dbReference type="GO" id="GO:0016788">
    <property type="term" value="F:hydrolase activity, acting on ester bonds"/>
    <property type="evidence" value="ECO:0007669"/>
    <property type="project" value="UniProtKB-ARBA"/>
</dbReference>
<reference evidence="3" key="1">
    <citation type="submission" date="2015-09" db="EMBL/GenBank/DDBJ databases">
        <authorList>
            <person name="Rodrigo-Torres Lidia"/>
            <person name="Arahal R.David."/>
        </authorList>
    </citation>
    <scope>NUCLEOTIDE SEQUENCE [LARGE SCALE GENOMIC DNA]</scope>
    <source>
        <strain evidence="3">CECT 5114</strain>
    </source>
</reference>
<evidence type="ECO:0000259" key="1">
    <source>
        <dbReference type="Pfam" id="PF13472"/>
    </source>
</evidence>
<dbReference type="InterPro" id="IPR013830">
    <property type="entry name" value="SGNH_hydro"/>
</dbReference>
<dbReference type="PANTHER" id="PTHR30383">
    <property type="entry name" value="THIOESTERASE 1/PROTEASE 1/LYSOPHOSPHOLIPASE L1"/>
    <property type="match status" value="1"/>
</dbReference>
<dbReference type="STRING" id="1715691.TA5113_02457"/>
<keyword evidence="2" id="KW-0378">Hydrolase</keyword>
<gene>
    <name evidence="2" type="ORF">TA5114_00808</name>
</gene>
<accession>A0A0P1IN19</accession>
<dbReference type="Proteomes" id="UP000051184">
    <property type="component" value="Unassembled WGS sequence"/>
</dbReference>
<proteinExistence type="predicted"/>
<evidence type="ECO:0000313" key="3">
    <source>
        <dbReference type="Proteomes" id="UP000051184"/>
    </source>
</evidence>
<dbReference type="InterPro" id="IPR051532">
    <property type="entry name" value="Ester_Hydrolysis_Enzymes"/>
</dbReference>
<feature type="domain" description="SGNH hydrolase-type esterase" evidence="1">
    <location>
        <begin position="8"/>
        <end position="199"/>
    </location>
</feature>
<dbReference type="Gene3D" id="3.40.50.1110">
    <property type="entry name" value="SGNH hydrolase"/>
    <property type="match status" value="1"/>
</dbReference>
<dbReference type="Pfam" id="PF13472">
    <property type="entry name" value="Lipase_GDSL_2"/>
    <property type="match status" value="1"/>
</dbReference>
<dbReference type="SUPFAM" id="SSF52266">
    <property type="entry name" value="SGNH hydrolase"/>
    <property type="match status" value="1"/>
</dbReference>
<organism evidence="2 3">
    <name type="scientific">Cognatishimia activa</name>
    <dbReference type="NCBI Taxonomy" id="1715691"/>
    <lineage>
        <taxon>Bacteria</taxon>
        <taxon>Pseudomonadati</taxon>
        <taxon>Pseudomonadota</taxon>
        <taxon>Alphaproteobacteria</taxon>
        <taxon>Rhodobacterales</taxon>
        <taxon>Paracoccaceae</taxon>
        <taxon>Cognatishimia</taxon>
    </lineage>
</organism>
<sequence>MTEKRVLCFGDSNTWGFDPATGGRFPKEVRWVGRLSGLLGADFDVISEGLNGRCATGPDPVMRLNSAYDDLVVALRTHMPIEHVVMMLGTNDFKRRFALSERDIITGLGHLVDLILKSDELVGRGANRLILVAPLAINLDGALDPAQAEHRALDFKDAVDVSKRLPAQIKHLAQERGCTFVDPNETLKSSELDAIHWDAETHADFAEMLAQRLVP</sequence>
<keyword evidence="3" id="KW-1185">Reference proteome</keyword>
<dbReference type="OrthoDB" id="164654at2"/>
<dbReference type="InterPro" id="IPR036514">
    <property type="entry name" value="SGNH_hydro_sf"/>
</dbReference>
<dbReference type="RefSeq" id="WP_058314029.1">
    <property type="nucleotide sequence ID" value="NZ_CYTO01000024.1"/>
</dbReference>
<dbReference type="PANTHER" id="PTHR30383:SF29">
    <property type="entry name" value="SGNH HYDROLASE-TYPE ESTERASE DOMAIN-CONTAINING PROTEIN"/>
    <property type="match status" value="1"/>
</dbReference>
<name>A0A0P1IN19_9RHOB</name>
<protein>
    <submittedName>
        <fullName evidence="2">GDSL-like Lipase/Acylhydrolase</fullName>
    </submittedName>
</protein>
<dbReference type="EMBL" id="CYUE01000006">
    <property type="protein sequence ID" value="CUK25018.1"/>
    <property type="molecule type" value="Genomic_DNA"/>
</dbReference>